<dbReference type="Proteomes" id="UP000717328">
    <property type="component" value="Unassembled WGS sequence"/>
</dbReference>
<reference evidence="1" key="1">
    <citation type="submission" date="2021-02" db="EMBL/GenBank/DDBJ databases">
        <authorList>
            <person name="Nieuwenhuis M."/>
            <person name="Van De Peppel L.J.J."/>
        </authorList>
    </citation>
    <scope>NUCLEOTIDE SEQUENCE</scope>
    <source>
        <strain evidence="1">D49</strain>
    </source>
</reference>
<keyword evidence="2" id="KW-1185">Reference proteome</keyword>
<dbReference type="EMBL" id="JABCKI010006322">
    <property type="protein sequence ID" value="KAG5634652.1"/>
    <property type="molecule type" value="Genomic_DNA"/>
</dbReference>
<sequence>MSDSATPVISAEMAADLRERAGRFRILVIGQANAGKTTILQKVCNTTDQPEIFDREGNKVWISYFAVISSLTADHQLDPAVVNPTGGRGIHDINNELFFQSSPGFVFHDSRGFEAGAVDELDLVKGFIESRLKEKELDQQLHAIWFTFLLYSLSTT</sequence>
<evidence type="ECO:0000313" key="2">
    <source>
        <dbReference type="Proteomes" id="UP000717328"/>
    </source>
</evidence>
<name>A0A9P7FMI8_9AGAR</name>
<dbReference type="Gene3D" id="3.40.50.300">
    <property type="entry name" value="P-loop containing nucleotide triphosphate hydrolases"/>
    <property type="match status" value="1"/>
</dbReference>
<dbReference type="AlphaFoldDB" id="A0A9P7FMI8"/>
<dbReference type="SUPFAM" id="SSF52540">
    <property type="entry name" value="P-loop containing nucleoside triphosphate hydrolases"/>
    <property type="match status" value="1"/>
</dbReference>
<evidence type="ECO:0000313" key="1">
    <source>
        <dbReference type="EMBL" id="KAG5634652.1"/>
    </source>
</evidence>
<gene>
    <name evidence="1" type="ORF">H0H81_001250</name>
</gene>
<accession>A0A9P7FMI8</accession>
<dbReference type="InterPro" id="IPR027417">
    <property type="entry name" value="P-loop_NTPase"/>
</dbReference>
<protein>
    <recommendedName>
        <fullName evidence="3">G domain-containing protein</fullName>
    </recommendedName>
</protein>
<dbReference type="OrthoDB" id="59699at2759"/>
<evidence type="ECO:0008006" key="3">
    <source>
        <dbReference type="Google" id="ProtNLM"/>
    </source>
</evidence>
<organism evidence="1 2">
    <name type="scientific">Sphagnurus paluster</name>
    <dbReference type="NCBI Taxonomy" id="117069"/>
    <lineage>
        <taxon>Eukaryota</taxon>
        <taxon>Fungi</taxon>
        <taxon>Dikarya</taxon>
        <taxon>Basidiomycota</taxon>
        <taxon>Agaricomycotina</taxon>
        <taxon>Agaricomycetes</taxon>
        <taxon>Agaricomycetidae</taxon>
        <taxon>Agaricales</taxon>
        <taxon>Tricholomatineae</taxon>
        <taxon>Lyophyllaceae</taxon>
        <taxon>Sphagnurus</taxon>
    </lineage>
</organism>
<proteinExistence type="predicted"/>
<comment type="caution">
    <text evidence="1">The sequence shown here is derived from an EMBL/GenBank/DDBJ whole genome shotgun (WGS) entry which is preliminary data.</text>
</comment>
<reference evidence="1" key="2">
    <citation type="submission" date="2021-10" db="EMBL/GenBank/DDBJ databases">
        <title>Phylogenomics reveals ancestral predisposition of the termite-cultivated fungus Termitomyces towards a domesticated lifestyle.</title>
        <authorList>
            <person name="Auxier B."/>
            <person name="Grum-Grzhimaylo A."/>
            <person name="Cardenas M.E."/>
            <person name="Lodge J.D."/>
            <person name="Laessoe T."/>
            <person name="Pedersen O."/>
            <person name="Smith M.E."/>
            <person name="Kuyper T.W."/>
            <person name="Franco-Molano E.A."/>
            <person name="Baroni T.J."/>
            <person name="Aanen D.K."/>
        </authorList>
    </citation>
    <scope>NUCLEOTIDE SEQUENCE</scope>
    <source>
        <strain evidence="1">D49</strain>
    </source>
</reference>